<accession>A0A0L8HU95</accession>
<proteinExistence type="inferred from homology"/>
<dbReference type="InterPro" id="IPR010345">
    <property type="entry name" value="IL-17_fam"/>
</dbReference>
<evidence type="ECO:0000256" key="1">
    <source>
        <dbReference type="ARBA" id="ARBA00004613"/>
    </source>
</evidence>
<feature type="signal peptide" evidence="5">
    <location>
        <begin position="1"/>
        <end position="23"/>
    </location>
</feature>
<organism evidence="6">
    <name type="scientific">Octopus bimaculoides</name>
    <name type="common">California two-spotted octopus</name>
    <dbReference type="NCBI Taxonomy" id="37653"/>
    <lineage>
        <taxon>Eukaryota</taxon>
        <taxon>Metazoa</taxon>
        <taxon>Spiralia</taxon>
        <taxon>Lophotrochozoa</taxon>
        <taxon>Mollusca</taxon>
        <taxon>Cephalopoda</taxon>
        <taxon>Coleoidea</taxon>
        <taxon>Octopodiformes</taxon>
        <taxon>Octopoda</taxon>
        <taxon>Incirrata</taxon>
        <taxon>Octopodidae</taxon>
        <taxon>Octopus</taxon>
    </lineage>
</organism>
<dbReference type="Pfam" id="PF06083">
    <property type="entry name" value="IL17"/>
    <property type="match status" value="1"/>
</dbReference>
<dbReference type="GO" id="GO:0005576">
    <property type="term" value="C:extracellular region"/>
    <property type="evidence" value="ECO:0007669"/>
    <property type="project" value="UniProtKB-SubCell"/>
</dbReference>
<dbReference type="SUPFAM" id="SSF57501">
    <property type="entry name" value="Cystine-knot cytokines"/>
    <property type="match status" value="1"/>
</dbReference>
<dbReference type="AlphaFoldDB" id="A0A0L8HU95"/>
<reference evidence="6" key="1">
    <citation type="submission" date="2015-07" db="EMBL/GenBank/DDBJ databases">
        <title>MeaNS - Measles Nucleotide Surveillance Program.</title>
        <authorList>
            <person name="Tran T."/>
            <person name="Druce J."/>
        </authorList>
    </citation>
    <scope>NUCLEOTIDE SEQUENCE</scope>
    <source>
        <strain evidence="6">UCB-OBI-ISO-001</strain>
        <tissue evidence="6">Gonad</tissue>
    </source>
</reference>
<evidence type="ECO:0000256" key="4">
    <source>
        <dbReference type="ARBA" id="ARBA00022729"/>
    </source>
</evidence>
<dbReference type="EMBL" id="KQ417284">
    <property type="protein sequence ID" value="KOF92793.1"/>
    <property type="molecule type" value="Genomic_DNA"/>
</dbReference>
<keyword evidence="3" id="KW-0964">Secreted</keyword>
<comment type="subcellular location">
    <subcellularLocation>
        <location evidence="1">Secreted</location>
    </subcellularLocation>
</comment>
<evidence type="ECO:0000256" key="3">
    <source>
        <dbReference type="ARBA" id="ARBA00022525"/>
    </source>
</evidence>
<evidence type="ECO:0008006" key="7">
    <source>
        <dbReference type="Google" id="ProtNLM"/>
    </source>
</evidence>
<protein>
    <recommendedName>
        <fullName evidence="7">Interleukin 17-like protein</fullName>
    </recommendedName>
</protein>
<dbReference type="InterPro" id="IPR029034">
    <property type="entry name" value="Cystine-knot_cytokine"/>
</dbReference>
<name>A0A0L8HU95_OCTBM</name>
<dbReference type="OrthoDB" id="6168486at2759"/>
<evidence type="ECO:0000313" key="6">
    <source>
        <dbReference type="EMBL" id="KOF92793.1"/>
    </source>
</evidence>
<comment type="similarity">
    <text evidence="2">Belongs to the IL-17 family.</text>
</comment>
<dbReference type="Gene3D" id="2.10.90.10">
    <property type="entry name" value="Cystine-knot cytokines"/>
    <property type="match status" value="1"/>
</dbReference>
<keyword evidence="4 5" id="KW-0732">Signal</keyword>
<gene>
    <name evidence="6" type="ORF">OCBIM_22005924mg</name>
</gene>
<sequence length="180" mass="19623">MKTSRVLSSIAIFLFNIVFLVSSASIPTEGKIPTNLKVEYESLTSAASGINFFLPAEIAPAGSKQNTLTDGDKTCRASSASSDIIRERSTCPWYLNITNDSTVFPASRTEVVCRCKDCFDSDSNHECVMVYTPMTVLKRSDESVDGLYVYKPKVIQIATACACARKVEVQSDGSDDEYAS</sequence>
<feature type="chain" id="PRO_5005583948" description="Interleukin 17-like protein" evidence="5">
    <location>
        <begin position="24"/>
        <end position="180"/>
    </location>
</feature>
<evidence type="ECO:0000256" key="5">
    <source>
        <dbReference type="SAM" id="SignalP"/>
    </source>
</evidence>
<evidence type="ECO:0000256" key="2">
    <source>
        <dbReference type="ARBA" id="ARBA00007236"/>
    </source>
</evidence>
<dbReference type="GO" id="GO:0005125">
    <property type="term" value="F:cytokine activity"/>
    <property type="evidence" value="ECO:0007669"/>
    <property type="project" value="InterPro"/>
</dbReference>